<keyword evidence="2" id="KW-1185">Reference proteome</keyword>
<gene>
    <name evidence="1" type="ORF">DS031_11125</name>
</gene>
<sequence>MVNVAGRKAKPVNLHLLEGNKSHLTKEEIEKRQKAEESLTLKSDNIKPPTWLDSEGKKTFRKLIKEFEEIDLLVNVDVYMIAMFCDAYSDYIECTKIIQDEGKLIEHTNKAGETNRIPHPLLTKKSHAFNQMKAMASEFGLTPSARTKLIQNMQVEGDNEDNSFSGRV</sequence>
<dbReference type="Pfam" id="PF05119">
    <property type="entry name" value="Terminase_4"/>
    <property type="match status" value="1"/>
</dbReference>
<dbReference type="InterPro" id="IPR006448">
    <property type="entry name" value="Phage_term_ssu_P27"/>
</dbReference>
<dbReference type="AlphaFoldDB" id="A0A366XV66"/>
<protein>
    <submittedName>
        <fullName evidence="1">Phage terminase small subunit P27 family</fullName>
    </submittedName>
</protein>
<proteinExistence type="predicted"/>
<dbReference type="NCBIfam" id="TIGR01558">
    <property type="entry name" value="sm_term_P27"/>
    <property type="match status" value="1"/>
</dbReference>
<accession>A0A366XV66</accession>
<evidence type="ECO:0000313" key="2">
    <source>
        <dbReference type="Proteomes" id="UP000253314"/>
    </source>
</evidence>
<dbReference type="RefSeq" id="WP_113806158.1">
    <property type="nucleotide sequence ID" value="NZ_QOCW01000010.1"/>
</dbReference>
<organism evidence="1 2">
    <name type="scientific">Bacillus taeanensis</name>
    <dbReference type="NCBI Taxonomy" id="273032"/>
    <lineage>
        <taxon>Bacteria</taxon>
        <taxon>Bacillati</taxon>
        <taxon>Bacillota</taxon>
        <taxon>Bacilli</taxon>
        <taxon>Bacillales</taxon>
        <taxon>Bacillaceae</taxon>
        <taxon>Bacillus</taxon>
    </lineage>
</organism>
<evidence type="ECO:0000313" key="1">
    <source>
        <dbReference type="EMBL" id="RBW69468.1"/>
    </source>
</evidence>
<name>A0A366XV66_9BACI</name>
<dbReference type="EMBL" id="QOCW01000010">
    <property type="protein sequence ID" value="RBW69468.1"/>
    <property type="molecule type" value="Genomic_DNA"/>
</dbReference>
<dbReference type="Proteomes" id="UP000253314">
    <property type="component" value="Unassembled WGS sequence"/>
</dbReference>
<reference evidence="1 2" key="1">
    <citation type="submission" date="2018-07" db="EMBL/GenBank/DDBJ databases">
        <title>Lottiidibacillus patelloidae gen. nov., sp. nov., isolated from the intestinal tract of a marine limpet and the reclassification of B. taeanensis BH030017T, B. algicola KMM 3737T and B. hwajinpoensis SW-72T as genus Lottiidibacillus.</title>
        <authorList>
            <person name="Liu R."/>
            <person name="Huang Z."/>
        </authorList>
    </citation>
    <scope>NUCLEOTIDE SEQUENCE [LARGE SCALE GENOMIC DNA]</scope>
    <source>
        <strain evidence="1 2">BH030017</strain>
    </source>
</reference>
<dbReference type="OrthoDB" id="6010489at2"/>
<comment type="caution">
    <text evidence="1">The sequence shown here is derived from an EMBL/GenBank/DDBJ whole genome shotgun (WGS) entry which is preliminary data.</text>
</comment>